<name>A0A0B1SER2_OESDE</name>
<accession>A0A0B1SER2</accession>
<dbReference type="AlphaFoldDB" id="A0A0B1SER2"/>
<keyword evidence="2" id="KW-1185">Reference proteome</keyword>
<dbReference type="EMBL" id="KN571700">
    <property type="protein sequence ID" value="KHJ83808.1"/>
    <property type="molecule type" value="Genomic_DNA"/>
</dbReference>
<gene>
    <name evidence="1" type="ORF">OESDEN_16488</name>
</gene>
<dbReference type="Proteomes" id="UP000053660">
    <property type="component" value="Unassembled WGS sequence"/>
</dbReference>
<dbReference type="OrthoDB" id="407658at2759"/>
<dbReference type="Gene3D" id="3.90.550.10">
    <property type="entry name" value="Spore Coat Polysaccharide Biosynthesis Protein SpsA, Chain A"/>
    <property type="match status" value="1"/>
</dbReference>
<evidence type="ECO:0008006" key="3">
    <source>
        <dbReference type="Google" id="ProtNLM"/>
    </source>
</evidence>
<sequence>MYDIAQQSLQCYLKSTDYTLITVDLDNNPVVQRKCSKHKSVYYKKHCAAGLFLSQTDWLLVLDADT</sequence>
<evidence type="ECO:0000313" key="2">
    <source>
        <dbReference type="Proteomes" id="UP000053660"/>
    </source>
</evidence>
<feature type="non-terminal residue" evidence="1">
    <location>
        <position position="66"/>
    </location>
</feature>
<reference evidence="1 2" key="1">
    <citation type="submission" date="2014-03" db="EMBL/GenBank/DDBJ databases">
        <title>Draft genome of the hookworm Oesophagostomum dentatum.</title>
        <authorList>
            <person name="Mitreva M."/>
        </authorList>
    </citation>
    <scope>NUCLEOTIDE SEQUENCE [LARGE SCALE GENOMIC DNA]</scope>
    <source>
        <strain evidence="1 2">OD-Hann</strain>
    </source>
</reference>
<organism evidence="1 2">
    <name type="scientific">Oesophagostomum dentatum</name>
    <name type="common">Nodular worm</name>
    <dbReference type="NCBI Taxonomy" id="61180"/>
    <lineage>
        <taxon>Eukaryota</taxon>
        <taxon>Metazoa</taxon>
        <taxon>Ecdysozoa</taxon>
        <taxon>Nematoda</taxon>
        <taxon>Chromadorea</taxon>
        <taxon>Rhabditida</taxon>
        <taxon>Rhabditina</taxon>
        <taxon>Rhabditomorpha</taxon>
        <taxon>Strongyloidea</taxon>
        <taxon>Strongylidae</taxon>
        <taxon>Oesophagostomum</taxon>
    </lineage>
</organism>
<dbReference type="InterPro" id="IPR029044">
    <property type="entry name" value="Nucleotide-diphossugar_trans"/>
</dbReference>
<evidence type="ECO:0000313" key="1">
    <source>
        <dbReference type="EMBL" id="KHJ83808.1"/>
    </source>
</evidence>
<protein>
    <recommendedName>
        <fullName evidence="3">Nucleotide-diphospho-sugar transferase domain-containing protein</fullName>
    </recommendedName>
</protein>
<proteinExistence type="predicted"/>